<evidence type="ECO:0000256" key="10">
    <source>
        <dbReference type="ARBA" id="ARBA00023170"/>
    </source>
</evidence>
<dbReference type="RefSeq" id="XP_050504954.1">
    <property type="nucleotide sequence ID" value="XM_050648997.1"/>
</dbReference>
<dbReference type="PANTHER" id="PTHR45620:SF32">
    <property type="entry name" value="DIURETIC HORMONE 31 RECEPTOR, ISOFORM C"/>
    <property type="match status" value="1"/>
</dbReference>
<keyword evidence="11" id="KW-0325">Glycoprotein</keyword>
<dbReference type="SMART" id="SM00008">
    <property type="entry name" value="HormR"/>
    <property type="match status" value="1"/>
</dbReference>
<evidence type="ECO:0000256" key="6">
    <source>
        <dbReference type="ARBA" id="ARBA00022989"/>
    </source>
</evidence>
<dbReference type="InterPro" id="IPR003287">
    <property type="entry name" value="GPCR_2_calcitonin_rcpt_fam"/>
</dbReference>
<keyword evidence="10" id="KW-0675">Receptor</keyword>
<accession>A0ABM5K434</accession>
<dbReference type="Pfam" id="PF00002">
    <property type="entry name" value="7tm_2"/>
    <property type="match status" value="1"/>
</dbReference>
<dbReference type="SUPFAM" id="SSF81321">
    <property type="entry name" value="Family A G protein-coupled receptor-like"/>
    <property type="match status" value="1"/>
</dbReference>
<keyword evidence="9" id="KW-1015">Disulfide bond</keyword>
<dbReference type="InterPro" id="IPR050332">
    <property type="entry name" value="GPCR_2"/>
</dbReference>
<feature type="domain" description="G-protein coupled receptors family 2 profile 1" evidence="14">
    <location>
        <begin position="20"/>
        <end position="103"/>
    </location>
</feature>
<dbReference type="PROSITE" id="PS50261">
    <property type="entry name" value="G_PROTEIN_RECEP_F2_4"/>
    <property type="match status" value="1"/>
</dbReference>
<evidence type="ECO:0000256" key="9">
    <source>
        <dbReference type="ARBA" id="ARBA00023157"/>
    </source>
</evidence>
<evidence type="ECO:0008006" key="18">
    <source>
        <dbReference type="Google" id="ProtNLM"/>
    </source>
</evidence>
<dbReference type="InterPro" id="IPR017981">
    <property type="entry name" value="GPCR_2-like_7TM"/>
</dbReference>
<dbReference type="PRINTS" id="PR00249">
    <property type="entry name" value="GPCRSECRETIN"/>
</dbReference>
<organism evidence="16 17">
    <name type="scientific">Diabrotica virgifera virgifera</name>
    <name type="common">western corn rootworm</name>
    <dbReference type="NCBI Taxonomy" id="50390"/>
    <lineage>
        <taxon>Eukaryota</taxon>
        <taxon>Metazoa</taxon>
        <taxon>Ecdysozoa</taxon>
        <taxon>Arthropoda</taxon>
        <taxon>Hexapoda</taxon>
        <taxon>Insecta</taxon>
        <taxon>Pterygota</taxon>
        <taxon>Neoptera</taxon>
        <taxon>Endopterygota</taxon>
        <taxon>Coleoptera</taxon>
        <taxon>Polyphaga</taxon>
        <taxon>Cucujiformia</taxon>
        <taxon>Chrysomeloidea</taxon>
        <taxon>Chrysomelidae</taxon>
        <taxon>Galerucinae</taxon>
        <taxon>Diabroticina</taxon>
        <taxon>Diabroticites</taxon>
        <taxon>Diabrotica</taxon>
    </lineage>
</organism>
<feature type="transmembrane region" description="Helical" evidence="13">
    <location>
        <begin position="110"/>
        <end position="136"/>
    </location>
</feature>
<dbReference type="SUPFAM" id="SSF111418">
    <property type="entry name" value="Hormone receptor domain"/>
    <property type="match status" value="1"/>
</dbReference>
<dbReference type="Pfam" id="PF02793">
    <property type="entry name" value="HRM"/>
    <property type="match status" value="1"/>
</dbReference>
<dbReference type="InterPro" id="IPR017983">
    <property type="entry name" value="GPCR_2_secretin-like_CS"/>
</dbReference>
<keyword evidence="17" id="KW-1185">Reference proteome</keyword>
<dbReference type="PROSITE" id="PS00649">
    <property type="entry name" value="G_PROTEIN_RECEP_F2_1"/>
    <property type="match status" value="1"/>
</dbReference>
<evidence type="ECO:0000259" key="15">
    <source>
        <dbReference type="PROSITE" id="PS50261"/>
    </source>
</evidence>
<feature type="transmembrane region" description="Helical" evidence="13">
    <location>
        <begin position="341"/>
        <end position="366"/>
    </location>
</feature>
<keyword evidence="12" id="KW-0807">Transducer</keyword>
<dbReference type="PANTHER" id="PTHR45620">
    <property type="entry name" value="PDF RECEPTOR-LIKE PROTEIN-RELATED"/>
    <property type="match status" value="1"/>
</dbReference>
<evidence type="ECO:0000313" key="16">
    <source>
        <dbReference type="EnsemblMetazoa" id="XP_050504954.1"/>
    </source>
</evidence>
<feature type="transmembrane region" description="Helical" evidence="13">
    <location>
        <begin position="225"/>
        <end position="243"/>
    </location>
</feature>
<evidence type="ECO:0000256" key="7">
    <source>
        <dbReference type="ARBA" id="ARBA00023040"/>
    </source>
</evidence>
<dbReference type="EnsemblMetazoa" id="XM_050648996.1">
    <property type="protein sequence ID" value="XP_050504953.1"/>
    <property type="gene ID" value="LOC114324400"/>
</dbReference>
<feature type="transmembrane region" description="Helical" evidence="13">
    <location>
        <begin position="269"/>
        <end position="290"/>
    </location>
</feature>
<evidence type="ECO:0000256" key="11">
    <source>
        <dbReference type="ARBA" id="ARBA00023180"/>
    </source>
</evidence>
<protein>
    <recommendedName>
        <fullName evidence="18">Calcitonin gene-related peptide type 1 receptor-like</fullName>
    </recommendedName>
</protein>
<reference evidence="16" key="1">
    <citation type="submission" date="2025-05" db="UniProtKB">
        <authorList>
            <consortium name="EnsemblMetazoa"/>
        </authorList>
    </citation>
    <scope>IDENTIFICATION</scope>
</reference>
<dbReference type="Proteomes" id="UP001652700">
    <property type="component" value="Unplaced"/>
</dbReference>
<keyword evidence="4 13" id="KW-0812">Transmembrane</keyword>
<evidence type="ECO:0000256" key="2">
    <source>
        <dbReference type="ARBA" id="ARBA00005314"/>
    </source>
</evidence>
<keyword evidence="7" id="KW-0297">G-protein coupled receptor</keyword>
<dbReference type="PROSITE" id="PS50227">
    <property type="entry name" value="G_PROTEIN_RECEP_F2_3"/>
    <property type="match status" value="1"/>
</dbReference>
<dbReference type="InterPro" id="IPR036445">
    <property type="entry name" value="GPCR_2_extracell_dom_sf"/>
</dbReference>
<dbReference type="Gene3D" id="4.10.1240.10">
    <property type="entry name" value="GPCR, family 2, extracellular hormone receptor domain"/>
    <property type="match status" value="1"/>
</dbReference>
<comment type="subcellular location">
    <subcellularLocation>
        <location evidence="1">Cell membrane</location>
        <topology evidence="1">Multi-pass membrane protein</topology>
    </subcellularLocation>
</comment>
<evidence type="ECO:0000256" key="4">
    <source>
        <dbReference type="ARBA" id="ARBA00022692"/>
    </source>
</evidence>
<dbReference type="InterPro" id="IPR000832">
    <property type="entry name" value="GPCR_2_secretin-like"/>
</dbReference>
<keyword evidence="8 13" id="KW-0472">Membrane</keyword>
<evidence type="ECO:0000256" key="12">
    <source>
        <dbReference type="ARBA" id="ARBA00023224"/>
    </source>
</evidence>
<evidence type="ECO:0000313" key="17">
    <source>
        <dbReference type="Proteomes" id="UP001652700"/>
    </source>
</evidence>
<dbReference type="PRINTS" id="PR01350">
    <property type="entry name" value="CTRFAMILY"/>
</dbReference>
<feature type="domain" description="G-protein coupled receptors family 2 profile 2" evidence="15">
    <location>
        <begin position="111"/>
        <end position="367"/>
    </location>
</feature>
<evidence type="ECO:0000259" key="14">
    <source>
        <dbReference type="PROSITE" id="PS50227"/>
    </source>
</evidence>
<dbReference type="InterPro" id="IPR001879">
    <property type="entry name" value="GPCR_2_extracellular_dom"/>
</dbReference>
<feature type="transmembrane region" description="Helical" evidence="13">
    <location>
        <begin position="148"/>
        <end position="167"/>
    </location>
</feature>
<evidence type="ECO:0000256" key="13">
    <source>
        <dbReference type="SAM" id="Phobius"/>
    </source>
</evidence>
<dbReference type="GeneID" id="114324400"/>
<feature type="transmembrane region" description="Helical" evidence="13">
    <location>
        <begin position="311"/>
        <end position="329"/>
    </location>
</feature>
<dbReference type="EnsemblMetazoa" id="XM_050648997.1">
    <property type="protein sequence ID" value="XP_050504954.1"/>
    <property type="gene ID" value="LOC114324400"/>
</dbReference>
<evidence type="ECO:0000256" key="5">
    <source>
        <dbReference type="ARBA" id="ARBA00022729"/>
    </source>
</evidence>
<dbReference type="Gene3D" id="1.20.1070.10">
    <property type="entry name" value="Rhodopsin 7-helix transmembrane proteins"/>
    <property type="match status" value="1"/>
</dbReference>
<evidence type="ECO:0000256" key="3">
    <source>
        <dbReference type="ARBA" id="ARBA00022475"/>
    </source>
</evidence>
<sequence length="422" mass="48325">MSTFPFSYDISQFVDRRNESCEQIKSNKSFSYSVLSCPVHFDGWSCWPETPAGTVANQSCPDFIQGFEPANTVYYKCEEDGSWYFHEPYNRTWVNYTTCVNTDDLSFRTIVIIIHSVGYSISLVALLISLALLIYFKTLRCARILIHMNLFASFAINNFLWLVWYYLMFDETEMLFANQAVCIALHTVLYTCLISNYSWMLCEGLYLHTVLVWAFISQRNLLKGMILIGWGIPLLTTFIYVPVRCLLGEGDELTMCWIKDSRFEIINQIPVAATIILNLFFLINIVRVVVMKLRKGPAEGQGSGASRSSLQALRATLLLVPLLGLNFLLTPFRPENVEPWLYFYDLISAVTTSFQGLCVAILFCFCNGEVQAQIKRKWSNVQTFRPRANSCSATTMSVRKVSASDYDRKASEVDWMLRMIVE</sequence>
<keyword evidence="5" id="KW-0732">Signal</keyword>
<dbReference type="RefSeq" id="XP_050504953.1">
    <property type="nucleotide sequence ID" value="XM_050648996.1"/>
</dbReference>
<proteinExistence type="inferred from homology"/>
<name>A0ABM5K434_DIAVI</name>
<keyword evidence="6 13" id="KW-1133">Transmembrane helix</keyword>
<evidence type="ECO:0000256" key="8">
    <source>
        <dbReference type="ARBA" id="ARBA00023136"/>
    </source>
</evidence>
<keyword evidence="3" id="KW-1003">Cell membrane</keyword>
<comment type="similarity">
    <text evidence="2">Belongs to the G-protein coupled receptor 2 family.</text>
</comment>
<evidence type="ECO:0000256" key="1">
    <source>
        <dbReference type="ARBA" id="ARBA00004651"/>
    </source>
</evidence>